<protein>
    <recommendedName>
        <fullName evidence="1">DUF6533 domain-containing protein</fullName>
    </recommendedName>
</protein>
<evidence type="ECO:0000313" key="3">
    <source>
        <dbReference type="Proteomes" id="UP000521872"/>
    </source>
</evidence>
<accession>A0A8H4QR93</accession>
<comment type="caution">
    <text evidence="2">The sequence shown here is derived from an EMBL/GenBank/DDBJ whole genome shotgun (WGS) entry which is preliminary data.</text>
</comment>
<gene>
    <name evidence="2" type="ORF">D9613_011369</name>
</gene>
<dbReference type="Proteomes" id="UP000521872">
    <property type="component" value="Unassembled WGS sequence"/>
</dbReference>
<organism evidence="2 3">
    <name type="scientific">Agrocybe pediades</name>
    <dbReference type="NCBI Taxonomy" id="84607"/>
    <lineage>
        <taxon>Eukaryota</taxon>
        <taxon>Fungi</taxon>
        <taxon>Dikarya</taxon>
        <taxon>Basidiomycota</taxon>
        <taxon>Agaricomycotina</taxon>
        <taxon>Agaricomycetes</taxon>
        <taxon>Agaricomycetidae</taxon>
        <taxon>Agaricales</taxon>
        <taxon>Agaricineae</taxon>
        <taxon>Strophariaceae</taxon>
        <taxon>Agrocybe</taxon>
    </lineage>
</organism>
<evidence type="ECO:0000259" key="1">
    <source>
        <dbReference type="Pfam" id="PF20151"/>
    </source>
</evidence>
<keyword evidence="3" id="KW-1185">Reference proteome</keyword>
<proteinExistence type="predicted"/>
<dbReference type="Pfam" id="PF20151">
    <property type="entry name" value="DUF6533"/>
    <property type="match status" value="1"/>
</dbReference>
<name>A0A8H4QR93_9AGAR</name>
<dbReference type="AlphaFoldDB" id="A0A8H4QR93"/>
<dbReference type="InterPro" id="IPR045340">
    <property type="entry name" value="DUF6533"/>
</dbReference>
<reference evidence="2 3" key="1">
    <citation type="submission" date="2019-12" db="EMBL/GenBank/DDBJ databases">
        <authorList>
            <person name="Floudas D."/>
            <person name="Bentzer J."/>
            <person name="Ahren D."/>
            <person name="Johansson T."/>
            <person name="Persson P."/>
            <person name="Tunlid A."/>
        </authorList>
    </citation>
    <scope>NUCLEOTIDE SEQUENCE [LARGE SCALE GENOMIC DNA]</scope>
    <source>
        <strain evidence="2 3">CBS 102.39</strain>
    </source>
</reference>
<evidence type="ECO:0000313" key="2">
    <source>
        <dbReference type="EMBL" id="KAF4615902.1"/>
    </source>
</evidence>
<dbReference type="EMBL" id="JAACJL010000032">
    <property type="protein sequence ID" value="KAF4615902.1"/>
    <property type="molecule type" value="Genomic_DNA"/>
</dbReference>
<sequence>MSLPAPSLPPPDVVAEAVRHLQAGKYFQIAAYVMLLYDHMLTFSDEVERIWKARFSGATLLFLINRYVTPLQFIIIIDAFNDPIWTTSA</sequence>
<feature type="domain" description="DUF6533" evidence="1">
    <location>
        <begin position="26"/>
        <end position="71"/>
    </location>
</feature>